<protein>
    <submittedName>
        <fullName evidence="2 3">Uncharacterized protein</fullName>
    </submittedName>
</protein>
<keyword evidence="4" id="KW-1185">Reference proteome</keyword>
<gene>
    <name evidence="2" type="ORF">MAPG_01299</name>
</gene>
<dbReference type="OrthoDB" id="5220740at2759"/>
<dbReference type="Proteomes" id="UP000011715">
    <property type="component" value="Unassembled WGS sequence"/>
</dbReference>
<organism evidence="3 4">
    <name type="scientific">Magnaporthiopsis poae (strain ATCC 64411 / 73-15)</name>
    <name type="common">Kentucky bluegrass fungus</name>
    <name type="synonym">Magnaporthe poae</name>
    <dbReference type="NCBI Taxonomy" id="644358"/>
    <lineage>
        <taxon>Eukaryota</taxon>
        <taxon>Fungi</taxon>
        <taxon>Dikarya</taxon>
        <taxon>Ascomycota</taxon>
        <taxon>Pezizomycotina</taxon>
        <taxon>Sordariomycetes</taxon>
        <taxon>Sordariomycetidae</taxon>
        <taxon>Magnaporthales</taxon>
        <taxon>Magnaporthaceae</taxon>
        <taxon>Magnaporthiopsis</taxon>
    </lineage>
</organism>
<evidence type="ECO:0000313" key="3">
    <source>
        <dbReference type="EnsemblFungi" id="MAPG_01299T0"/>
    </source>
</evidence>
<evidence type="ECO:0000256" key="1">
    <source>
        <dbReference type="SAM" id="MobiDB-lite"/>
    </source>
</evidence>
<reference evidence="3" key="4">
    <citation type="journal article" date="2015" name="G3 (Bethesda)">
        <title>Genome sequences of three phytopathogenic species of the Magnaporthaceae family of fungi.</title>
        <authorList>
            <person name="Okagaki L.H."/>
            <person name="Nunes C.C."/>
            <person name="Sailsbery J."/>
            <person name="Clay B."/>
            <person name="Brown D."/>
            <person name="John T."/>
            <person name="Oh Y."/>
            <person name="Young N."/>
            <person name="Fitzgerald M."/>
            <person name="Haas B.J."/>
            <person name="Zeng Q."/>
            <person name="Young S."/>
            <person name="Adiconis X."/>
            <person name="Fan L."/>
            <person name="Levin J.Z."/>
            <person name="Mitchell T.K."/>
            <person name="Okubara P.A."/>
            <person name="Farman M.L."/>
            <person name="Kohn L.M."/>
            <person name="Birren B."/>
            <person name="Ma L.-J."/>
            <person name="Dean R.A."/>
        </authorList>
    </citation>
    <scope>NUCLEOTIDE SEQUENCE</scope>
    <source>
        <strain evidence="3">ATCC 64411 / 73-15</strain>
    </source>
</reference>
<reference evidence="2" key="2">
    <citation type="submission" date="2010-05" db="EMBL/GenBank/DDBJ databases">
        <title>The Genome Sequence of Magnaporthe poae strain ATCC 64411.</title>
        <authorList>
            <consortium name="The Broad Institute Genome Sequencing Platform"/>
            <consortium name="Broad Institute Genome Sequencing Center for Infectious Disease"/>
            <person name="Ma L.-J."/>
            <person name="Dead R."/>
            <person name="Young S."/>
            <person name="Zeng Q."/>
            <person name="Koehrsen M."/>
            <person name="Alvarado L."/>
            <person name="Berlin A."/>
            <person name="Chapman S.B."/>
            <person name="Chen Z."/>
            <person name="Freedman E."/>
            <person name="Gellesch M."/>
            <person name="Goldberg J."/>
            <person name="Griggs A."/>
            <person name="Gujja S."/>
            <person name="Heilman E.R."/>
            <person name="Heiman D."/>
            <person name="Hepburn T."/>
            <person name="Howarth C."/>
            <person name="Jen D."/>
            <person name="Larson L."/>
            <person name="Mehta T."/>
            <person name="Neiman D."/>
            <person name="Pearson M."/>
            <person name="Roberts A."/>
            <person name="Saif S."/>
            <person name="Shea T."/>
            <person name="Shenoy N."/>
            <person name="Sisk P."/>
            <person name="Stolte C."/>
            <person name="Sykes S."/>
            <person name="Walk T."/>
            <person name="White J."/>
            <person name="Yandava C."/>
            <person name="Haas B."/>
            <person name="Nusbaum C."/>
            <person name="Birren B."/>
        </authorList>
    </citation>
    <scope>NUCLEOTIDE SEQUENCE</scope>
    <source>
        <strain evidence="2">ATCC 64411</strain>
    </source>
</reference>
<accession>A0A0C4DNB8</accession>
<evidence type="ECO:0000313" key="4">
    <source>
        <dbReference type="Proteomes" id="UP000011715"/>
    </source>
</evidence>
<feature type="compositionally biased region" description="Low complexity" evidence="1">
    <location>
        <begin position="8"/>
        <end position="29"/>
    </location>
</feature>
<proteinExistence type="predicted"/>
<reference evidence="4" key="1">
    <citation type="submission" date="2010-05" db="EMBL/GenBank/DDBJ databases">
        <title>The genome sequence of Magnaporthe poae strain ATCC 64411.</title>
        <authorList>
            <person name="Ma L.-J."/>
            <person name="Dead R."/>
            <person name="Young S."/>
            <person name="Zeng Q."/>
            <person name="Koehrsen M."/>
            <person name="Alvarado L."/>
            <person name="Berlin A."/>
            <person name="Chapman S.B."/>
            <person name="Chen Z."/>
            <person name="Freedman E."/>
            <person name="Gellesch M."/>
            <person name="Goldberg J."/>
            <person name="Griggs A."/>
            <person name="Gujja S."/>
            <person name="Heilman E.R."/>
            <person name="Heiman D."/>
            <person name="Hepburn T."/>
            <person name="Howarth C."/>
            <person name="Jen D."/>
            <person name="Larson L."/>
            <person name="Mehta T."/>
            <person name="Neiman D."/>
            <person name="Pearson M."/>
            <person name="Roberts A."/>
            <person name="Saif S."/>
            <person name="Shea T."/>
            <person name="Shenoy N."/>
            <person name="Sisk P."/>
            <person name="Stolte C."/>
            <person name="Sykes S."/>
            <person name="Walk T."/>
            <person name="White J."/>
            <person name="Yandava C."/>
            <person name="Haas B."/>
            <person name="Nusbaum C."/>
            <person name="Birren B."/>
        </authorList>
    </citation>
    <scope>NUCLEOTIDE SEQUENCE [LARGE SCALE GENOMIC DNA]</scope>
    <source>
        <strain evidence="4">ATCC 64411 / 73-15</strain>
    </source>
</reference>
<dbReference type="eggNOG" id="ENOG502RN8B">
    <property type="taxonomic scope" value="Eukaryota"/>
</dbReference>
<dbReference type="EnsemblFungi" id="MAPG_01299T0">
    <property type="protein sequence ID" value="MAPG_01299T0"/>
    <property type="gene ID" value="MAPG_01299"/>
</dbReference>
<reference evidence="3" key="5">
    <citation type="submission" date="2015-06" db="UniProtKB">
        <authorList>
            <consortium name="EnsemblFungi"/>
        </authorList>
    </citation>
    <scope>IDENTIFICATION</scope>
    <source>
        <strain evidence="3">ATCC 64411</strain>
    </source>
</reference>
<feature type="region of interest" description="Disordered" evidence="1">
    <location>
        <begin position="1"/>
        <end position="41"/>
    </location>
</feature>
<dbReference type="EMBL" id="ADBL01000305">
    <property type="status" value="NOT_ANNOTATED_CDS"/>
    <property type="molecule type" value="Genomic_DNA"/>
</dbReference>
<dbReference type="EMBL" id="GL876966">
    <property type="protein sequence ID" value="KLU82224.1"/>
    <property type="molecule type" value="Genomic_DNA"/>
</dbReference>
<name>A0A0C4DNB8_MAGP6</name>
<sequence length="453" mass="51835">MDATNFRNEANTPPNTPNNSPNEVSSPNEADPPEPAELPTEGELGLARLVREFMELPRPRVIKPRPQGRNDPDHPEIANDWQFCVLACPARGELLLVFGEVGSVAIPLRDTADGPIGTLNLDAMVDLLLCHLLRTFIDGVAGNLPQVEGCPWPYAPYRLGTHSPVLVEVFQQRLAQVGIQTIVFVADKASLTVQKIRQEAACYLSHIMNWGLQEAHRERAIMRSRQLPPRATLADLRLASPLPTWDEARELERPTHPLRINCQTCIPFGDEHYRLPSGWVQPAGGKSAIEFYETENSPHHLEWRTRIPDFGDMARLLVWSNARFPDRWWFLFGPNTARDLCELYMDARIEMLLDPPRGSPRYRQTLEPYRDLLTSLSYQWDSEMARASVYETRQIHIVREMQEHIKWKVPQGQIMTCHHAVLTLKRYGPTWYRLMPLFRIAVDNLNQDAPWLG</sequence>
<evidence type="ECO:0000313" key="2">
    <source>
        <dbReference type="EMBL" id="KLU82224.1"/>
    </source>
</evidence>
<reference evidence="2" key="3">
    <citation type="submission" date="2011-03" db="EMBL/GenBank/DDBJ databases">
        <title>Annotation of Magnaporthe poae ATCC 64411.</title>
        <authorList>
            <person name="Ma L.-J."/>
            <person name="Dead R."/>
            <person name="Young S.K."/>
            <person name="Zeng Q."/>
            <person name="Gargeya S."/>
            <person name="Fitzgerald M."/>
            <person name="Haas B."/>
            <person name="Abouelleil A."/>
            <person name="Alvarado L."/>
            <person name="Arachchi H.M."/>
            <person name="Berlin A."/>
            <person name="Brown A."/>
            <person name="Chapman S.B."/>
            <person name="Chen Z."/>
            <person name="Dunbar C."/>
            <person name="Freedman E."/>
            <person name="Gearin G."/>
            <person name="Gellesch M."/>
            <person name="Goldberg J."/>
            <person name="Griggs A."/>
            <person name="Gujja S."/>
            <person name="Heiman D."/>
            <person name="Howarth C."/>
            <person name="Larson L."/>
            <person name="Lui A."/>
            <person name="MacDonald P.J.P."/>
            <person name="Mehta T."/>
            <person name="Montmayeur A."/>
            <person name="Murphy C."/>
            <person name="Neiman D."/>
            <person name="Pearson M."/>
            <person name="Priest M."/>
            <person name="Roberts A."/>
            <person name="Saif S."/>
            <person name="Shea T."/>
            <person name="Shenoy N."/>
            <person name="Sisk P."/>
            <person name="Stolte C."/>
            <person name="Sykes S."/>
            <person name="Yandava C."/>
            <person name="Wortman J."/>
            <person name="Nusbaum C."/>
            <person name="Birren B."/>
        </authorList>
    </citation>
    <scope>NUCLEOTIDE SEQUENCE</scope>
    <source>
        <strain evidence="2">ATCC 64411</strain>
    </source>
</reference>
<dbReference type="AlphaFoldDB" id="A0A0C4DNB8"/>
<dbReference type="VEuPathDB" id="FungiDB:MAPG_01299"/>